<dbReference type="STRING" id="1218598.LEP1GSC060_1520"/>
<feature type="domain" description="Glycosyltransferase subfamily 4-like N-terminal" evidence="3">
    <location>
        <begin position="13"/>
        <end position="177"/>
    </location>
</feature>
<dbReference type="PANTHER" id="PTHR46401:SF2">
    <property type="entry name" value="GLYCOSYLTRANSFERASE WBBK-RELATED"/>
    <property type="match status" value="1"/>
</dbReference>
<evidence type="ECO:0000259" key="3">
    <source>
        <dbReference type="Pfam" id="PF13439"/>
    </source>
</evidence>
<dbReference type="EC" id="2.4.-.-" evidence="4"/>
<dbReference type="Gene3D" id="3.40.50.2000">
    <property type="entry name" value="Glycogen Phosphorylase B"/>
    <property type="match status" value="2"/>
</dbReference>
<dbReference type="InterPro" id="IPR028098">
    <property type="entry name" value="Glyco_trans_4-like_N"/>
</dbReference>
<dbReference type="SUPFAM" id="SSF53756">
    <property type="entry name" value="UDP-Glycosyltransferase/glycogen phosphorylase"/>
    <property type="match status" value="1"/>
</dbReference>
<sequence length="382" mass="44020">MILGIDASNIRGGGGVTHLIEFLNAAQPNRYGFHQVYIWGGTDTLNSIKDKPWLEKVYESLLDKSFLYRFFWNRFILSKRLKETKLDLLFVPGGTYSGNFRPFVTMSQNLLPFEWNEIKRYGFSKNTFRFIMLYFIQSYTFRKADGVIFLTKFARDAVLKRVKIPIERIKIVNHGINKKFFREPKKQRSIQSCSIETPFRILYVSFLGEYKHQWNLVYAVGKLRNVGYPVALDLIGNPDEVRPLKKLTRAMQSEDPKGEYIQYHDRIAYSEIEKKYKEADLFVFLSSCETFGQVLTEAMASGLPVACSNLSAMPEILKDAGGYFNPLNVSSIVETLTSMIDSEEMRGKLSQKSFQLAKEFSWDKAADETFAFLQNTKGKLGK</sequence>
<dbReference type="InterPro" id="IPR001296">
    <property type="entry name" value="Glyco_trans_1"/>
</dbReference>
<dbReference type="PANTHER" id="PTHR46401">
    <property type="entry name" value="GLYCOSYLTRANSFERASE WBBK-RELATED"/>
    <property type="match status" value="1"/>
</dbReference>
<evidence type="ECO:0000259" key="2">
    <source>
        <dbReference type="Pfam" id="PF00534"/>
    </source>
</evidence>
<evidence type="ECO:0000313" key="5">
    <source>
        <dbReference type="Proteomes" id="UP000012313"/>
    </source>
</evidence>
<dbReference type="GO" id="GO:0009103">
    <property type="term" value="P:lipopolysaccharide biosynthetic process"/>
    <property type="evidence" value="ECO:0007669"/>
    <property type="project" value="TreeGrafter"/>
</dbReference>
<accession>N1WKG2</accession>
<keyword evidence="4" id="KW-0328">Glycosyltransferase</keyword>
<comment type="caution">
    <text evidence="4">The sequence shown here is derived from an EMBL/GenBank/DDBJ whole genome shotgun (WGS) entry which is preliminary data.</text>
</comment>
<dbReference type="Pfam" id="PF00534">
    <property type="entry name" value="Glycos_transf_1"/>
    <property type="match status" value="1"/>
</dbReference>
<keyword evidence="5" id="KW-1185">Reference proteome</keyword>
<dbReference type="EMBL" id="AOHC02000052">
    <property type="protein sequence ID" value="EMY76308.1"/>
    <property type="molecule type" value="Genomic_DNA"/>
</dbReference>
<reference evidence="4" key="1">
    <citation type="submission" date="2013-03" db="EMBL/GenBank/DDBJ databases">
        <authorList>
            <person name="Harkins D.M."/>
            <person name="Durkin A.S."/>
            <person name="Brinkac L.M."/>
            <person name="Haft D.H."/>
            <person name="Selengut J.D."/>
            <person name="Sanka R."/>
            <person name="DePew J."/>
            <person name="Purushe J."/>
            <person name="Hartskeerl R.A."/>
            <person name="Ahmed A."/>
            <person name="van der Linden H."/>
            <person name="Goris M.G.A."/>
            <person name="Vinetz J.M."/>
            <person name="Sutton G.G."/>
            <person name="Nierman W.C."/>
            <person name="Fouts D.E."/>
        </authorList>
    </citation>
    <scope>NUCLEOTIDE SEQUENCE [LARGE SCALE GENOMIC DNA]</scope>
    <source>
        <strain evidence="4">ICFT</strain>
    </source>
</reference>
<keyword evidence="1 4" id="KW-0808">Transferase</keyword>
<evidence type="ECO:0000313" key="4">
    <source>
        <dbReference type="EMBL" id="EMY76308.1"/>
    </source>
</evidence>
<feature type="domain" description="Glycosyl transferase family 1" evidence="2">
    <location>
        <begin position="196"/>
        <end position="353"/>
    </location>
</feature>
<dbReference type="Proteomes" id="UP000012313">
    <property type="component" value="Unassembled WGS sequence"/>
</dbReference>
<protein>
    <submittedName>
        <fullName evidence="4">Glycosyltransferase, group 1 family protein</fullName>
        <ecNumber evidence="4">2.4.-.-</ecNumber>
    </submittedName>
</protein>
<name>N1WKG2_9LEPT</name>
<dbReference type="RefSeq" id="WP_003009765.1">
    <property type="nucleotide sequence ID" value="NZ_AOHC02000052.1"/>
</dbReference>
<evidence type="ECO:0000256" key="1">
    <source>
        <dbReference type="ARBA" id="ARBA00022679"/>
    </source>
</evidence>
<dbReference type="GO" id="GO:0016757">
    <property type="term" value="F:glycosyltransferase activity"/>
    <property type="evidence" value="ECO:0007669"/>
    <property type="project" value="UniProtKB-KW"/>
</dbReference>
<dbReference type="OrthoDB" id="9797829at2"/>
<dbReference type="CDD" id="cd03809">
    <property type="entry name" value="GT4_MtfB-like"/>
    <property type="match status" value="1"/>
</dbReference>
<dbReference type="AlphaFoldDB" id="N1WKG2"/>
<gene>
    <name evidence="4" type="ORF">LEP1GSC060_1520</name>
</gene>
<dbReference type="Pfam" id="PF13439">
    <property type="entry name" value="Glyco_transf_4"/>
    <property type="match status" value="1"/>
</dbReference>
<proteinExistence type="predicted"/>
<organism evidence="4 5">
    <name type="scientific">Leptospira weilii serovar Ranarum str. ICFT</name>
    <dbReference type="NCBI Taxonomy" id="1218598"/>
    <lineage>
        <taxon>Bacteria</taxon>
        <taxon>Pseudomonadati</taxon>
        <taxon>Spirochaetota</taxon>
        <taxon>Spirochaetia</taxon>
        <taxon>Leptospirales</taxon>
        <taxon>Leptospiraceae</taxon>
        <taxon>Leptospira</taxon>
    </lineage>
</organism>